<proteinExistence type="predicted"/>
<dbReference type="InterPro" id="IPR050863">
    <property type="entry name" value="CenT-Element_Derived"/>
</dbReference>
<organism evidence="2 3">
    <name type="scientific">Branchiostoma lanceolatum</name>
    <name type="common">Common lancelet</name>
    <name type="synonym">Amphioxus lanceolatum</name>
    <dbReference type="NCBI Taxonomy" id="7740"/>
    <lineage>
        <taxon>Eukaryota</taxon>
        <taxon>Metazoa</taxon>
        <taxon>Chordata</taxon>
        <taxon>Cephalochordata</taxon>
        <taxon>Leptocardii</taxon>
        <taxon>Amphioxiformes</taxon>
        <taxon>Branchiostomatidae</taxon>
        <taxon>Branchiostoma</taxon>
    </lineage>
</organism>
<evidence type="ECO:0000313" key="2">
    <source>
        <dbReference type="EMBL" id="CAH1248530.1"/>
    </source>
</evidence>
<evidence type="ECO:0000313" key="3">
    <source>
        <dbReference type="Proteomes" id="UP000838412"/>
    </source>
</evidence>
<name>A0A8K0EHF2_BRALA</name>
<keyword evidence="3" id="KW-1185">Reference proteome</keyword>
<dbReference type="PANTHER" id="PTHR19303">
    <property type="entry name" value="TRANSPOSON"/>
    <property type="match status" value="1"/>
</dbReference>
<dbReference type="GO" id="GO:0003677">
    <property type="term" value="F:DNA binding"/>
    <property type="evidence" value="ECO:0007669"/>
    <property type="project" value="TreeGrafter"/>
</dbReference>
<sequence length="332" mass="37313">MCARHIEHSQCWPSCERPTSSPCKFVPASCTGELQPLDSDGGLNNALKKDLTKSFMTYYVGSIAKEIAEDCLDNAKVDLRLSKMKPLHARWLLSAMDKLSPERELIMRDWERTGIKAAVEKAPVADLRRSWASEQVLNTRDALFRASDQRGLQYPTSLRVRQKAWMTAAIFKEWVRKIDGEMGRRRKKIVLLLDNCTAHPHDISRDNIRLVFPPTQTPHTVAAPEDTMQEEFDAFVDAVEECIGDPTDEELCQEIDLLPANCGTMVPADTTKFVWYKDRELVRGAAKNLKGTSFGISDDYPMQIRQVSSCLECGLEPATIICYGTAVVVGKT</sequence>
<gene>
    <name evidence="2" type="primary">TIGD6</name>
    <name evidence="2" type="ORF">BLAG_LOCUS9853</name>
</gene>
<evidence type="ECO:0000259" key="1">
    <source>
        <dbReference type="Pfam" id="PF03184"/>
    </source>
</evidence>
<dbReference type="OrthoDB" id="10070208at2759"/>
<dbReference type="EMBL" id="OV696701">
    <property type="protein sequence ID" value="CAH1248530.1"/>
    <property type="molecule type" value="Genomic_DNA"/>
</dbReference>
<dbReference type="Pfam" id="PF03184">
    <property type="entry name" value="DDE_1"/>
    <property type="match status" value="1"/>
</dbReference>
<feature type="domain" description="DDE-1" evidence="1">
    <location>
        <begin position="152"/>
        <end position="225"/>
    </location>
</feature>
<dbReference type="GO" id="GO:0005634">
    <property type="term" value="C:nucleus"/>
    <property type="evidence" value="ECO:0007669"/>
    <property type="project" value="TreeGrafter"/>
</dbReference>
<dbReference type="InterPro" id="IPR004875">
    <property type="entry name" value="DDE_SF_endonuclease_dom"/>
</dbReference>
<protein>
    <submittedName>
        <fullName evidence="2">TIGD6 protein</fullName>
    </submittedName>
</protein>
<accession>A0A8K0EHF2</accession>
<dbReference type="AlphaFoldDB" id="A0A8K0EHF2"/>
<dbReference type="PANTHER" id="PTHR19303:SF73">
    <property type="entry name" value="PROTEIN PDC2"/>
    <property type="match status" value="1"/>
</dbReference>
<reference evidence="2" key="1">
    <citation type="submission" date="2022-01" db="EMBL/GenBank/DDBJ databases">
        <authorList>
            <person name="Braso-Vives M."/>
        </authorList>
    </citation>
    <scope>NUCLEOTIDE SEQUENCE</scope>
</reference>
<dbReference type="Proteomes" id="UP000838412">
    <property type="component" value="Chromosome 16"/>
</dbReference>